<evidence type="ECO:0000313" key="5">
    <source>
        <dbReference type="EMBL" id="KAH0870185.1"/>
    </source>
</evidence>
<gene>
    <name evidence="5" type="ORF">HID58_077207</name>
</gene>
<evidence type="ECO:0000259" key="4">
    <source>
        <dbReference type="Pfam" id="PF02902"/>
    </source>
</evidence>
<keyword evidence="6" id="KW-1185">Reference proteome</keyword>
<comment type="caution">
    <text evidence="5">The sequence shown here is derived from an EMBL/GenBank/DDBJ whole genome shotgun (WGS) entry which is preliminary data.</text>
</comment>
<protein>
    <recommendedName>
        <fullName evidence="4">Ubiquitin-like protease family profile domain-containing protein</fullName>
    </recommendedName>
</protein>
<dbReference type="EMBL" id="JAGKQM010000017">
    <property type="protein sequence ID" value="KAH0870185.1"/>
    <property type="molecule type" value="Genomic_DNA"/>
</dbReference>
<proteinExistence type="predicted"/>
<accession>A0ABQ7YPP7</accession>
<name>A0ABQ7YPP7_BRANA</name>
<feature type="domain" description="Ubiquitin-like protease family profile" evidence="4">
    <location>
        <begin position="322"/>
        <end position="437"/>
    </location>
</feature>
<dbReference type="Pfam" id="PF02902">
    <property type="entry name" value="Peptidase_C48"/>
    <property type="match status" value="1"/>
</dbReference>
<organism evidence="5 6">
    <name type="scientific">Brassica napus</name>
    <name type="common">Rape</name>
    <dbReference type="NCBI Taxonomy" id="3708"/>
    <lineage>
        <taxon>Eukaryota</taxon>
        <taxon>Viridiplantae</taxon>
        <taxon>Streptophyta</taxon>
        <taxon>Embryophyta</taxon>
        <taxon>Tracheophyta</taxon>
        <taxon>Spermatophyta</taxon>
        <taxon>Magnoliopsida</taxon>
        <taxon>eudicotyledons</taxon>
        <taxon>Gunneridae</taxon>
        <taxon>Pentapetalae</taxon>
        <taxon>rosids</taxon>
        <taxon>malvids</taxon>
        <taxon>Brassicales</taxon>
        <taxon>Brassicaceae</taxon>
        <taxon>Brassiceae</taxon>
        <taxon>Brassica</taxon>
    </lineage>
</organism>
<dbReference type="Proteomes" id="UP000824890">
    <property type="component" value="Unassembled WGS sequence"/>
</dbReference>
<sequence length="439" mass="48927">MDQIELPSTLFADGCEPAGDRVNQYFKLNTIRAVLKALQPSELEHIRPWEILMAKLRRPKSLTEEQRIKYACLFLVDGLLYRRSFHMKIPKQHVELIRDLDLPLGYSFDMTMQCIKTRSPNQLAQGFIHALLLIFSEAVPALRSATGDETDPESGEEEDIPVEGLPIIPLADAEVGGIQGSAASVVPPSRVVKKAKRKVNVRVVEESAETSKSKKSKLRSAQARSGQVDPPAKLLAAVSSEIRAGLKESQAAGGVVVEEEVAALVQEKPPTAVYSTTVKFKKLISNIDADTLVDFSNGLVLKGNELLAISSIIPRLIRRESLFKNINPANDPRADMLPCRFYGAFAAEYSKFKKCRRQEGFAFNSDLVNSVTVRCDELGKEWLKDIDYLYSPFNIDKNRCVGLVVDLRLRTLTVFDCTASARRASRLKPQLEFICEMFP</sequence>
<keyword evidence="2" id="KW-0378">Hydrolase</keyword>
<keyword evidence="1" id="KW-0645">Protease</keyword>
<evidence type="ECO:0000313" key="6">
    <source>
        <dbReference type="Proteomes" id="UP000824890"/>
    </source>
</evidence>
<evidence type="ECO:0000256" key="2">
    <source>
        <dbReference type="ARBA" id="ARBA00022801"/>
    </source>
</evidence>
<feature type="region of interest" description="Disordered" evidence="3">
    <location>
        <begin position="204"/>
        <end position="227"/>
    </location>
</feature>
<evidence type="ECO:0000256" key="3">
    <source>
        <dbReference type="SAM" id="MobiDB-lite"/>
    </source>
</evidence>
<evidence type="ECO:0000256" key="1">
    <source>
        <dbReference type="ARBA" id="ARBA00022670"/>
    </source>
</evidence>
<reference evidence="5 6" key="1">
    <citation type="submission" date="2021-05" db="EMBL/GenBank/DDBJ databases">
        <title>Genome Assembly of Synthetic Allotetraploid Brassica napus Reveals Homoeologous Exchanges between Subgenomes.</title>
        <authorList>
            <person name="Davis J.T."/>
        </authorList>
    </citation>
    <scope>NUCLEOTIDE SEQUENCE [LARGE SCALE GENOMIC DNA]</scope>
    <source>
        <strain evidence="6">cv. Da-Ae</strain>
        <tissue evidence="5">Seedling</tissue>
    </source>
</reference>
<dbReference type="InterPro" id="IPR003653">
    <property type="entry name" value="Peptidase_C48_C"/>
</dbReference>